<dbReference type="Proteomes" id="UP000189911">
    <property type="component" value="Chromosome E"/>
</dbReference>
<keyword evidence="1" id="KW-0560">Oxidoreductase</keyword>
<dbReference type="Gene3D" id="3.40.50.720">
    <property type="entry name" value="NAD(P)-binding Rossmann-like Domain"/>
    <property type="match status" value="1"/>
</dbReference>
<dbReference type="Pfam" id="PF01370">
    <property type="entry name" value="Epimerase"/>
    <property type="match status" value="1"/>
</dbReference>
<name>A0A1G4JXY9_9SACH</name>
<keyword evidence="5" id="KW-1185">Reference proteome</keyword>
<dbReference type="GO" id="GO:0016616">
    <property type="term" value="F:oxidoreductase activity, acting on the CH-OH group of donors, NAD or NADP as acceptor"/>
    <property type="evidence" value="ECO:0007669"/>
    <property type="project" value="TreeGrafter"/>
</dbReference>
<dbReference type="EMBL" id="LT598451">
    <property type="protein sequence ID" value="SCU95897.1"/>
    <property type="molecule type" value="Genomic_DNA"/>
</dbReference>
<protein>
    <submittedName>
        <fullName evidence="4">LANO_0E11782g1_1</fullName>
    </submittedName>
</protein>
<dbReference type="OrthoDB" id="2735536at2759"/>
<dbReference type="InterPro" id="IPR001509">
    <property type="entry name" value="Epimerase_deHydtase"/>
</dbReference>
<evidence type="ECO:0000256" key="1">
    <source>
        <dbReference type="ARBA" id="ARBA00023002"/>
    </source>
</evidence>
<gene>
    <name evidence="4" type="ORF">LANO_0E11782G</name>
</gene>
<dbReference type="InterPro" id="IPR050425">
    <property type="entry name" value="NAD(P)_dehydrat-like"/>
</dbReference>
<evidence type="ECO:0000313" key="5">
    <source>
        <dbReference type="Proteomes" id="UP000189911"/>
    </source>
</evidence>
<organism evidence="4 5">
    <name type="scientific">Lachancea nothofagi CBS 11611</name>
    <dbReference type="NCBI Taxonomy" id="1266666"/>
    <lineage>
        <taxon>Eukaryota</taxon>
        <taxon>Fungi</taxon>
        <taxon>Dikarya</taxon>
        <taxon>Ascomycota</taxon>
        <taxon>Saccharomycotina</taxon>
        <taxon>Saccharomycetes</taxon>
        <taxon>Saccharomycetales</taxon>
        <taxon>Saccharomycetaceae</taxon>
        <taxon>Lachancea</taxon>
    </lineage>
</organism>
<dbReference type="InterPro" id="IPR036291">
    <property type="entry name" value="NAD(P)-bd_dom_sf"/>
</dbReference>
<evidence type="ECO:0000313" key="4">
    <source>
        <dbReference type="EMBL" id="SCU95897.1"/>
    </source>
</evidence>
<dbReference type="PANTHER" id="PTHR10366">
    <property type="entry name" value="NAD DEPENDENT EPIMERASE/DEHYDRATASE"/>
    <property type="match status" value="1"/>
</dbReference>
<evidence type="ECO:0000259" key="3">
    <source>
        <dbReference type="Pfam" id="PF01370"/>
    </source>
</evidence>
<evidence type="ECO:0000256" key="2">
    <source>
        <dbReference type="ARBA" id="ARBA00023445"/>
    </source>
</evidence>
<dbReference type="AlphaFoldDB" id="A0A1G4JXY9"/>
<comment type="similarity">
    <text evidence="2">Belongs to the NAD(P)-dependent epimerase/dehydratase family. Dihydroflavonol-4-reductase subfamily.</text>
</comment>
<accession>A0A1G4JXY9</accession>
<feature type="domain" description="NAD-dependent epimerase/dehydratase" evidence="3">
    <location>
        <begin position="5"/>
        <end position="207"/>
    </location>
</feature>
<dbReference type="PANTHER" id="PTHR10366:SF564">
    <property type="entry name" value="STEROL-4-ALPHA-CARBOXYLATE 3-DEHYDROGENASE, DECARBOXYLATING"/>
    <property type="match status" value="1"/>
</dbReference>
<reference evidence="5" key="1">
    <citation type="submission" date="2016-03" db="EMBL/GenBank/DDBJ databases">
        <authorList>
            <person name="Devillers Hugo."/>
        </authorList>
    </citation>
    <scope>NUCLEOTIDE SEQUENCE [LARGE SCALE GENOMIC DNA]</scope>
</reference>
<sequence length="360" mass="39693">MSEKVLVTGCNGFVALHVLDVLLSENFHVVGTVRSESKGARVKESFASLYPKGKLDIEVVEDITKAGSFDAVFQKYPDLQHVVHMAANFSFGSDKSTEETYLIPATKGTTNILQAILASGKNVKTFVQTSSFASIMNMEKAGDSSFVHTEATWNPITWDKAKDNQYSSYIASKKLAEVAAWDFVKENKKDVKFTVTTVCPPFILGPQMFDWALESDSLNTSAEIVNNALKSTPDFKGPFDEPSGLSCDVRDVASLHMLPLRNKELAGQRLFPVNGVGKDSENQDGKFNLQRILNVLNAKIPELQGKISAGNIKDNKPYMDKLLNYNCELTAKLSGVQFKTFEQTICDGAKQILDFRAAHN</sequence>
<dbReference type="SUPFAM" id="SSF51735">
    <property type="entry name" value="NAD(P)-binding Rossmann-fold domains"/>
    <property type="match status" value="1"/>
</dbReference>
<proteinExistence type="inferred from homology"/>